<dbReference type="EMBL" id="CP144691">
    <property type="protein sequence ID" value="WVY93046.1"/>
    <property type="molecule type" value="Genomic_DNA"/>
</dbReference>
<feature type="region of interest" description="Disordered" evidence="1">
    <location>
        <begin position="1"/>
        <end position="20"/>
    </location>
</feature>
<protein>
    <submittedName>
        <fullName evidence="2">Uncharacterized protein</fullName>
    </submittedName>
</protein>
<organism evidence="2 3">
    <name type="scientific">Vigna mungo</name>
    <name type="common">Black gram</name>
    <name type="synonym">Phaseolus mungo</name>
    <dbReference type="NCBI Taxonomy" id="3915"/>
    <lineage>
        <taxon>Eukaryota</taxon>
        <taxon>Viridiplantae</taxon>
        <taxon>Streptophyta</taxon>
        <taxon>Embryophyta</taxon>
        <taxon>Tracheophyta</taxon>
        <taxon>Spermatophyta</taxon>
        <taxon>Magnoliopsida</taxon>
        <taxon>eudicotyledons</taxon>
        <taxon>Gunneridae</taxon>
        <taxon>Pentapetalae</taxon>
        <taxon>rosids</taxon>
        <taxon>fabids</taxon>
        <taxon>Fabales</taxon>
        <taxon>Fabaceae</taxon>
        <taxon>Papilionoideae</taxon>
        <taxon>50 kb inversion clade</taxon>
        <taxon>NPAAA clade</taxon>
        <taxon>indigoferoid/millettioid clade</taxon>
        <taxon>Phaseoleae</taxon>
        <taxon>Vigna</taxon>
    </lineage>
</organism>
<evidence type="ECO:0000256" key="1">
    <source>
        <dbReference type="SAM" id="MobiDB-lite"/>
    </source>
</evidence>
<gene>
    <name evidence="2" type="ORF">V8G54_032134</name>
</gene>
<reference evidence="2 3" key="1">
    <citation type="journal article" date="2023" name="Life. Sci Alliance">
        <title>Evolutionary insights into 3D genome organization and epigenetic landscape of Vigna mungo.</title>
        <authorList>
            <person name="Junaid A."/>
            <person name="Singh B."/>
            <person name="Bhatia S."/>
        </authorList>
    </citation>
    <scope>NUCLEOTIDE SEQUENCE [LARGE SCALE GENOMIC DNA]</scope>
    <source>
        <strain evidence="2">Urdbean</strain>
    </source>
</reference>
<evidence type="ECO:0000313" key="2">
    <source>
        <dbReference type="EMBL" id="WVY93046.1"/>
    </source>
</evidence>
<accession>A0AAQ3MKR7</accession>
<sequence length="170" mass="18011">MTRLYSPAINHDTRSVEPAHGNDSTWHIFVTAGDGNVSVVPLRSHNGFNAIGNEVSGLQAVAHTSGAHGYCVADADGVEAEGNHASGGHAFADGFGEKEEMHITSVSLVPDRGDSHLGLRHVLLGESYAVEHGLRRSLRLRLRDSGTVLVQLDRFGGGVHRDGGSNGERT</sequence>
<proteinExistence type="predicted"/>
<name>A0AAQ3MKR7_VIGMU</name>
<evidence type="ECO:0000313" key="3">
    <source>
        <dbReference type="Proteomes" id="UP001374535"/>
    </source>
</evidence>
<keyword evidence="3" id="KW-1185">Reference proteome</keyword>
<dbReference type="Proteomes" id="UP001374535">
    <property type="component" value="Chromosome 10"/>
</dbReference>
<dbReference type="AlphaFoldDB" id="A0AAQ3MKR7"/>